<keyword evidence="12" id="KW-1185">Reference proteome</keyword>
<evidence type="ECO:0000256" key="7">
    <source>
        <dbReference type="ARBA" id="ARBA00023242"/>
    </source>
</evidence>
<keyword evidence="5" id="KW-0694">RNA-binding</keyword>
<evidence type="ECO:0000256" key="3">
    <source>
        <dbReference type="ARBA" id="ARBA00022664"/>
    </source>
</evidence>
<evidence type="ECO:0000256" key="8">
    <source>
        <dbReference type="ARBA" id="ARBA00023274"/>
    </source>
</evidence>
<dbReference type="InterPro" id="IPR001163">
    <property type="entry name" value="Sm_dom_euk/arc"/>
</dbReference>
<dbReference type="FunFam" id="2.30.30.100:FF:000043">
    <property type="entry name" value="U6 snRNA-associated Sm-like protein LSm7"/>
    <property type="match status" value="1"/>
</dbReference>
<evidence type="ECO:0000256" key="2">
    <source>
        <dbReference type="ARBA" id="ARBA00006850"/>
    </source>
</evidence>
<accession>A0AAE9WFJ8</accession>
<comment type="similarity">
    <text evidence="2">Belongs to the snRNP Sm proteins family.</text>
</comment>
<dbReference type="CDD" id="cd01729">
    <property type="entry name" value="LSm7"/>
    <property type="match status" value="1"/>
</dbReference>
<dbReference type="PROSITE" id="PS52002">
    <property type="entry name" value="SM"/>
    <property type="match status" value="1"/>
</dbReference>
<evidence type="ECO:0000313" key="12">
    <source>
        <dbReference type="Proteomes" id="UP001212411"/>
    </source>
</evidence>
<dbReference type="GO" id="GO:0003723">
    <property type="term" value="F:RNA binding"/>
    <property type="evidence" value="ECO:0007669"/>
    <property type="project" value="UniProtKB-KW"/>
</dbReference>
<dbReference type="InterPro" id="IPR044641">
    <property type="entry name" value="Lsm7/SmG-like"/>
</dbReference>
<dbReference type="GO" id="GO:0000398">
    <property type="term" value="P:mRNA splicing, via spliceosome"/>
    <property type="evidence" value="ECO:0007669"/>
    <property type="project" value="InterPro"/>
</dbReference>
<dbReference type="GO" id="GO:0005688">
    <property type="term" value="C:U6 snRNP"/>
    <property type="evidence" value="ECO:0007669"/>
    <property type="project" value="TreeGrafter"/>
</dbReference>
<evidence type="ECO:0000256" key="9">
    <source>
        <dbReference type="SAM" id="MobiDB-lite"/>
    </source>
</evidence>
<evidence type="ECO:0000259" key="10">
    <source>
        <dbReference type="PROSITE" id="PS52002"/>
    </source>
</evidence>
<sequence length="113" mass="12713">MSSFQKRPGPTNSSQPTEKPRKESILDLSRYQDQRIQATFTGGRQISGVLKGYDQLMNLVLDDVDEHLKNPEDGKFLDKTRKLGLIVVRGTTLVLLAPMDGSEEIPNPFLQQE</sequence>
<keyword evidence="6" id="KW-0508">mRNA splicing</keyword>
<dbReference type="SUPFAM" id="SSF50182">
    <property type="entry name" value="Sm-like ribonucleoproteins"/>
    <property type="match status" value="1"/>
</dbReference>
<dbReference type="AlphaFoldDB" id="A0AAE9WFJ8"/>
<evidence type="ECO:0000256" key="5">
    <source>
        <dbReference type="ARBA" id="ARBA00022884"/>
    </source>
</evidence>
<feature type="region of interest" description="Disordered" evidence="9">
    <location>
        <begin position="1"/>
        <end position="23"/>
    </location>
</feature>
<evidence type="ECO:0000256" key="1">
    <source>
        <dbReference type="ARBA" id="ARBA00004123"/>
    </source>
</evidence>
<dbReference type="PIRSF" id="PIRSF037188">
    <property type="entry name" value="U6_snRNA_Lsm7"/>
    <property type="match status" value="1"/>
</dbReference>
<dbReference type="PANTHER" id="PTHR10553">
    <property type="entry name" value="SMALL NUCLEAR RIBONUCLEOPROTEIN"/>
    <property type="match status" value="1"/>
</dbReference>
<dbReference type="GO" id="GO:0071004">
    <property type="term" value="C:U2-type prespliceosome"/>
    <property type="evidence" value="ECO:0007669"/>
    <property type="project" value="TreeGrafter"/>
</dbReference>
<keyword evidence="8" id="KW-0687">Ribonucleoprotein</keyword>
<feature type="compositionally biased region" description="Polar residues" evidence="9">
    <location>
        <begin position="1"/>
        <end position="17"/>
    </location>
</feature>
<dbReference type="InterPro" id="IPR017132">
    <property type="entry name" value="Lsm7"/>
</dbReference>
<comment type="subcellular location">
    <subcellularLocation>
        <location evidence="1">Nucleus</location>
    </subcellularLocation>
</comment>
<dbReference type="InterPro" id="IPR010920">
    <property type="entry name" value="LSM_dom_sf"/>
</dbReference>
<feature type="domain" description="Sm" evidence="10">
    <location>
        <begin position="23"/>
        <end position="102"/>
    </location>
</feature>
<evidence type="ECO:0000256" key="4">
    <source>
        <dbReference type="ARBA" id="ARBA00022728"/>
    </source>
</evidence>
<dbReference type="PANTHER" id="PTHR10553:SF5">
    <property type="entry name" value="U6 SNRNA-ASSOCIATED SM-LIKE PROTEIN LSM7"/>
    <property type="match status" value="1"/>
</dbReference>
<keyword evidence="7" id="KW-0539">Nucleus</keyword>
<dbReference type="GeneID" id="80878231"/>
<dbReference type="GO" id="GO:1990726">
    <property type="term" value="C:Lsm1-7-Pat1 complex"/>
    <property type="evidence" value="ECO:0007669"/>
    <property type="project" value="TreeGrafter"/>
</dbReference>
<organism evidence="11 12">
    <name type="scientific">Schizosaccharomyces osmophilus</name>
    <dbReference type="NCBI Taxonomy" id="2545709"/>
    <lineage>
        <taxon>Eukaryota</taxon>
        <taxon>Fungi</taxon>
        <taxon>Dikarya</taxon>
        <taxon>Ascomycota</taxon>
        <taxon>Taphrinomycotina</taxon>
        <taxon>Schizosaccharomycetes</taxon>
        <taxon>Schizosaccharomycetales</taxon>
        <taxon>Schizosaccharomycetaceae</taxon>
        <taxon>Schizosaccharomyces</taxon>
    </lineage>
</organism>
<evidence type="ECO:0000256" key="6">
    <source>
        <dbReference type="ARBA" id="ARBA00023187"/>
    </source>
</evidence>
<dbReference type="Proteomes" id="UP001212411">
    <property type="component" value="Chromosome 3"/>
</dbReference>
<proteinExistence type="inferred from homology"/>
<dbReference type="GO" id="GO:0000956">
    <property type="term" value="P:nuclear-transcribed mRNA catabolic process"/>
    <property type="evidence" value="ECO:0007669"/>
    <property type="project" value="InterPro"/>
</dbReference>
<dbReference type="Pfam" id="PF01423">
    <property type="entry name" value="LSM"/>
    <property type="match status" value="1"/>
</dbReference>
<evidence type="ECO:0000313" key="11">
    <source>
        <dbReference type="EMBL" id="WBW75491.1"/>
    </source>
</evidence>
<name>A0AAE9WFJ8_9SCHI</name>
<gene>
    <name evidence="11" type="primary">lsm7</name>
    <name evidence="11" type="ORF">SOMG_04764</name>
</gene>
<dbReference type="RefSeq" id="XP_056039734.1">
    <property type="nucleotide sequence ID" value="XM_056183542.1"/>
</dbReference>
<reference evidence="11 12" key="1">
    <citation type="journal article" date="2023" name="G3 (Bethesda)">
        <title>A high-quality reference genome for the fission yeast Schizosaccharomyces osmophilus.</title>
        <authorList>
            <person name="Jia G.S."/>
            <person name="Zhang W.C."/>
            <person name="Liang Y."/>
            <person name="Liu X.H."/>
            <person name="Rhind N."/>
            <person name="Pidoux A."/>
            <person name="Brysch-Herzberg M."/>
            <person name="Du L.L."/>
        </authorList>
    </citation>
    <scope>NUCLEOTIDE SEQUENCE [LARGE SCALE GENOMIC DNA]</scope>
    <source>
        <strain evidence="11 12">CBS 15793</strain>
    </source>
</reference>
<keyword evidence="4" id="KW-0747">Spliceosome</keyword>
<dbReference type="SMART" id="SM00651">
    <property type="entry name" value="Sm"/>
    <property type="match status" value="1"/>
</dbReference>
<dbReference type="EMBL" id="CP115613">
    <property type="protein sequence ID" value="WBW75491.1"/>
    <property type="molecule type" value="Genomic_DNA"/>
</dbReference>
<dbReference type="GO" id="GO:0097526">
    <property type="term" value="C:spliceosomal tri-snRNP complex"/>
    <property type="evidence" value="ECO:0007669"/>
    <property type="project" value="TreeGrafter"/>
</dbReference>
<dbReference type="GO" id="GO:0071013">
    <property type="term" value="C:catalytic step 2 spliceosome"/>
    <property type="evidence" value="ECO:0007669"/>
    <property type="project" value="TreeGrafter"/>
</dbReference>
<dbReference type="InterPro" id="IPR047575">
    <property type="entry name" value="Sm"/>
</dbReference>
<protein>
    <submittedName>
        <fullName evidence="11">Lsm2-8 complex Lsm7</fullName>
    </submittedName>
</protein>
<dbReference type="KEGG" id="som:SOMG_04764"/>
<keyword evidence="3" id="KW-0507">mRNA processing</keyword>
<dbReference type="Gene3D" id="2.30.30.100">
    <property type="match status" value="1"/>
</dbReference>